<dbReference type="EMBL" id="CVRI01000047">
    <property type="protein sequence ID" value="CRK97676.1"/>
    <property type="molecule type" value="Genomic_DNA"/>
</dbReference>
<proteinExistence type="predicted"/>
<name>A0A1J1IDP7_9DIPT</name>
<keyword evidence="2" id="KW-1185">Reference proteome</keyword>
<organism evidence="1 2">
    <name type="scientific">Clunio marinus</name>
    <dbReference type="NCBI Taxonomy" id="568069"/>
    <lineage>
        <taxon>Eukaryota</taxon>
        <taxon>Metazoa</taxon>
        <taxon>Ecdysozoa</taxon>
        <taxon>Arthropoda</taxon>
        <taxon>Hexapoda</taxon>
        <taxon>Insecta</taxon>
        <taxon>Pterygota</taxon>
        <taxon>Neoptera</taxon>
        <taxon>Endopterygota</taxon>
        <taxon>Diptera</taxon>
        <taxon>Nematocera</taxon>
        <taxon>Chironomoidea</taxon>
        <taxon>Chironomidae</taxon>
        <taxon>Clunio</taxon>
    </lineage>
</organism>
<dbReference type="AlphaFoldDB" id="A0A1J1IDP7"/>
<gene>
    <name evidence="1" type="ORF">CLUMA_CG011056</name>
</gene>
<reference evidence="1 2" key="1">
    <citation type="submission" date="2015-04" db="EMBL/GenBank/DDBJ databases">
        <authorList>
            <person name="Syromyatnikov M.Y."/>
            <person name="Popov V.N."/>
        </authorList>
    </citation>
    <scope>NUCLEOTIDE SEQUENCE [LARGE SCALE GENOMIC DNA]</scope>
</reference>
<evidence type="ECO:0000313" key="1">
    <source>
        <dbReference type="EMBL" id="CRK97676.1"/>
    </source>
</evidence>
<accession>A0A1J1IDP7</accession>
<dbReference type="Proteomes" id="UP000183832">
    <property type="component" value="Unassembled WGS sequence"/>
</dbReference>
<protein>
    <submittedName>
        <fullName evidence="1">CLUMA_CG011056, isoform A</fullName>
    </submittedName>
</protein>
<evidence type="ECO:0000313" key="2">
    <source>
        <dbReference type="Proteomes" id="UP000183832"/>
    </source>
</evidence>
<sequence>MLKENLTWKHMVNSKRDVITQPARSHNIILLNNNSNQMLSHDKVTERFKNLNSLFIGDVRSLCRTSSRRSCKTFRSYFLCQFNINKIKLDDMKTIIKENHLELENSLMSIYHNILSTSPFSTEMCGIKPTGEILNLSRKIK</sequence>